<organism evidence="1 2">
    <name type="scientific">Caerostris extrusa</name>
    <name type="common">Bark spider</name>
    <name type="synonym">Caerostris bankana</name>
    <dbReference type="NCBI Taxonomy" id="172846"/>
    <lineage>
        <taxon>Eukaryota</taxon>
        <taxon>Metazoa</taxon>
        <taxon>Ecdysozoa</taxon>
        <taxon>Arthropoda</taxon>
        <taxon>Chelicerata</taxon>
        <taxon>Arachnida</taxon>
        <taxon>Araneae</taxon>
        <taxon>Araneomorphae</taxon>
        <taxon>Entelegynae</taxon>
        <taxon>Araneoidea</taxon>
        <taxon>Araneidae</taxon>
        <taxon>Caerostris</taxon>
    </lineage>
</organism>
<gene>
    <name evidence="1" type="ORF">CEXT_216571</name>
</gene>
<dbReference type="AlphaFoldDB" id="A0AAV4YDX1"/>
<dbReference type="Proteomes" id="UP001054945">
    <property type="component" value="Unassembled WGS sequence"/>
</dbReference>
<proteinExistence type="predicted"/>
<protein>
    <submittedName>
        <fullName evidence="1">Uncharacterized protein</fullName>
    </submittedName>
</protein>
<keyword evidence="2" id="KW-1185">Reference proteome</keyword>
<dbReference type="EMBL" id="BPLR01019290">
    <property type="protein sequence ID" value="GIZ05343.1"/>
    <property type="molecule type" value="Genomic_DNA"/>
</dbReference>
<name>A0AAV4YDX1_CAEEX</name>
<evidence type="ECO:0000313" key="1">
    <source>
        <dbReference type="EMBL" id="GIZ05343.1"/>
    </source>
</evidence>
<evidence type="ECO:0000313" key="2">
    <source>
        <dbReference type="Proteomes" id="UP001054945"/>
    </source>
</evidence>
<accession>A0AAV4YDX1</accession>
<comment type="caution">
    <text evidence="1">The sequence shown here is derived from an EMBL/GenBank/DDBJ whole genome shotgun (WGS) entry which is preliminary data.</text>
</comment>
<sequence>MSTSWRALKAREVEVGNSRRTVPSRSHRNQLCSEEQTRALLCAGGYSVCLFVRFSRQTPMNIAKSVAQFW</sequence>
<reference evidence="1 2" key="1">
    <citation type="submission" date="2021-06" db="EMBL/GenBank/DDBJ databases">
        <title>Caerostris extrusa draft genome.</title>
        <authorList>
            <person name="Kono N."/>
            <person name="Arakawa K."/>
        </authorList>
    </citation>
    <scope>NUCLEOTIDE SEQUENCE [LARGE SCALE GENOMIC DNA]</scope>
</reference>